<dbReference type="Pfam" id="PF01476">
    <property type="entry name" value="LysM"/>
    <property type="match status" value="3"/>
</dbReference>
<feature type="domain" description="LysM" evidence="7">
    <location>
        <begin position="24"/>
        <end position="67"/>
    </location>
</feature>
<dbReference type="GO" id="GO:0008234">
    <property type="term" value="F:cysteine-type peptidase activity"/>
    <property type="evidence" value="ECO:0007669"/>
    <property type="project" value="UniProtKB-KW"/>
</dbReference>
<dbReference type="InterPro" id="IPR000064">
    <property type="entry name" value="NLP_P60_dom"/>
</dbReference>
<dbReference type="SMART" id="SM00257">
    <property type="entry name" value="LysM"/>
    <property type="match status" value="3"/>
</dbReference>
<dbReference type="InterPro" id="IPR036779">
    <property type="entry name" value="LysM_dom_sf"/>
</dbReference>
<evidence type="ECO:0000256" key="1">
    <source>
        <dbReference type="ARBA" id="ARBA00007074"/>
    </source>
</evidence>
<gene>
    <name evidence="9" type="ORF">OIU83_02570</name>
</gene>
<proteinExistence type="inferred from homology"/>
<evidence type="ECO:0000259" key="7">
    <source>
        <dbReference type="PROSITE" id="PS51782"/>
    </source>
</evidence>
<dbReference type="SUPFAM" id="SSF54001">
    <property type="entry name" value="Cysteine proteinases"/>
    <property type="match status" value="1"/>
</dbReference>
<keyword evidence="5" id="KW-0378">Hydrolase</keyword>
<protein>
    <submittedName>
        <fullName evidence="9">NlpC/P60 family protein</fullName>
    </submittedName>
</protein>
<dbReference type="RefSeq" id="WP_264204717.1">
    <property type="nucleotide sequence ID" value="NZ_JAOZEW010000002.1"/>
</dbReference>
<evidence type="ECO:0000256" key="4">
    <source>
        <dbReference type="ARBA" id="ARBA00022737"/>
    </source>
</evidence>
<evidence type="ECO:0000256" key="5">
    <source>
        <dbReference type="ARBA" id="ARBA00022801"/>
    </source>
</evidence>
<dbReference type="EMBL" id="JAOZEW010000002">
    <property type="protein sequence ID" value="MCV9926521.1"/>
    <property type="molecule type" value="Genomic_DNA"/>
</dbReference>
<evidence type="ECO:0000256" key="6">
    <source>
        <dbReference type="ARBA" id="ARBA00022807"/>
    </source>
</evidence>
<keyword evidence="10" id="KW-1185">Reference proteome</keyword>
<evidence type="ECO:0000313" key="9">
    <source>
        <dbReference type="EMBL" id="MCV9926521.1"/>
    </source>
</evidence>
<dbReference type="SUPFAM" id="SSF54106">
    <property type="entry name" value="LysM domain"/>
    <property type="match status" value="3"/>
</dbReference>
<sequence length="389" mass="43167">MKSFGLILALFFFSFGVFSQEKYIKHKISQGENVSVIAKKYNVKVKTILDLNPKAGKLLKLNSILLIPNSEKKITNKSAEKKPKEIIASNKDNNQEATTHEILAKETLYGISKQYKLTVEELKKANPTLETEGLKIGQQIIIPGNAKPVITETAIVVTTTQPEIIEEVKGTEIIREVLPKETKYAIAKEYGLTVKELEKQNPFIKKKLPVGYSLKIRPSKTFVMKEGQDVAKTVIDSTSTALVTTTIKDTATTDGVRFTHNSDLLNQLVLNATENVGVRYRSGGTSRAGFDCSGLMVTTFGSFDIKLPRSSIEQSRIGVKIASGEAQRGDLIFFKTNGRRHINHVGMVIEATDGEIKFIHSSVHGGVMVSSTKEPYYERNFTQVNRVLE</sequence>
<reference evidence="9" key="1">
    <citation type="submission" date="2022-10" db="EMBL/GenBank/DDBJ databases">
        <title>Two novel species of Flavobacterium.</title>
        <authorList>
            <person name="Liu Q."/>
            <person name="Xin Y.-H."/>
        </authorList>
    </citation>
    <scope>NUCLEOTIDE SEQUENCE</scope>
    <source>
        <strain evidence="9">LS1R49</strain>
    </source>
</reference>
<keyword evidence="2" id="KW-0645">Protease</keyword>
<dbReference type="Gene3D" id="3.10.350.10">
    <property type="entry name" value="LysM domain"/>
    <property type="match status" value="3"/>
</dbReference>
<dbReference type="Pfam" id="PF00877">
    <property type="entry name" value="NLPC_P60"/>
    <property type="match status" value="1"/>
</dbReference>
<dbReference type="InterPro" id="IPR038765">
    <property type="entry name" value="Papain-like_cys_pep_sf"/>
</dbReference>
<accession>A0A9X2Z957</accession>
<dbReference type="PANTHER" id="PTHR47360">
    <property type="entry name" value="MUREIN DD-ENDOPEPTIDASE MEPS/MUREIN LD-CARBOXYPEPTIDASE"/>
    <property type="match status" value="1"/>
</dbReference>
<feature type="domain" description="NlpC/P60" evidence="8">
    <location>
        <begin position="262"/>
        <end position="388"/>
    </location>
</feature>
<keyword evidence="6" id="KW-0788">Thiol protease</keyword>
<comment type="similarity">
    <text evidence="1">Belongs to the peptidase C40 family.</text>
</comment>
<dbReference type="AlphaFoldDB" id="A0A9X2Z957"/>
<dbReference type="InterPro" id="IPR018392">
    <property type="entry name" value="LysM"/>
</dbReference>
<keyword evidence="3" id="KW-0732">Signal</keyword>
<organism evidence="9 10">
    <name type="scientific">Flavobacterium shii</name>
    <dbReference type="NCBI Taxonomy" id="2987687"/>
    <lineage>
        <taxon>Bacteria</taxon>
        <taxon>Pseudomonadati</taxon>
        <taxon>Bacteroidota</taxon>
        <taxon>Flavobacteriia</taxon>
        <taxon>Flavobacteriales</taxon>
        <taxon>Flavobacteriaceae</taxon>
        <taxon>Flavobacterium</taxon>
    </lineage>
</organism>
<dbReference type="GO" id="GO:0006508">
    <property type="term" value="P:proteolysis"/>
    <property type="evidence" value="ECO:0007669"/>
    <property type="project" value="UniProtKB-KW"/>
</dbReference>
<name>A0A9X2Z957_9FLAO</name>
<dbReference type="CDD" id="cd00118">
    <property type="entry name" value="LysM"/>
    <property type="match status" value="2"/>
</dbReference>
<evidence type="ECO:0000256" key="2">
    <source>
        <dbReference type="ARBA" id="ARBA00022670"/>
    </source>
</evidence>
<comment type="caution">
    <text evidence="9">The sequence shown here is derived from an EMBL/GenBank/DDBJ whole genome shotgun (WGS) entry which is preliminary data.</text>
</comment>
<dbReference type="PANTHER" id="PTHR47360:SF1">
    <property type="entry name" value="ENDOPEPTIDASE NLPC-RELATED"/>
    <property type="match status" value="1"/>
</dbReference>
<dbReference type="Gene3D" id="3.90.1720.10">
    <property type="entry name" value="endopeptidase domain like (from Nostoc punctiforme)"/>
    <property type="match status" value="1"/>
</dbReference>
<evidence type="ECO:0000259" key="8">
    <source>
        <dbReference type="PROSITE" id="PS51935"/>
    </source>
</evidence>
<evidence type="ECO:0000313" key="10">
    <source>
        <dbReference type="Proteomes" id="UP001151079"/>
    </source>
</evidence>
<feature type="domain" description="LysM" evidence="7">
    <location>
        <begin position="173"/>
        <end position="216"/>
    </location>
</feature>
<feature type="domain" description="LysM" evidence="7">
    <location>
        <begin position="98"/>
        <end position="142"/>
    </location>
</feature>
<dbReference type="PROSITE" id="PS51935">
    <property type="entry name" value="NLPC_P60"/>
    <property type="match status" value="1"/>
</dbReference>
<evidence type="ECO:0000256" key="3">
    <source>
        <dbReference type="ARBA" id="ARBA00022729"/>
    </source>
</evidence>
<dbReference type="Proteomes" id="UP001151079">
    <property type="component" value="Unassembled WGS sequence"/>
</dbReference>
<dbReference type="PROSITE" id="PS51782">
    <property type="entry name" value="LYSM"/>
    <property type="match status" value="3"/>
</dbReference>
<dbReference type="InterPro" id="IPR052062">
    <property type="entry name" value="Murein_DD/LD_carboxypeptidase"/>
</dbReference>
<keyword evidence="4" id="KW-0677">Repeat</keyword>